<organism evidence="1 2">
    <name type="scientific">Radiobacillus deserti</name>
    <dbReference type="NCBI Taxonomy" id="2594883"/>
    <lineage>
        <taxon>Bacteria</taxon>
        <taxon>Bacillati</taxon>
        <taxon>Bacillota</taxon>
        <taxon>Bacilli</taxon>
        <taxon>Bacillales</taxon>
        <taxon>Bacillaceae</taxon>
        <taxon>Radiobacillus</taxon>
    </lineage>
</organism>
<name>A0A516KIY7_9BACI</name>
<accession>A0A516KIY7</accession>
<reference evidence="1 2" key="1">
    <citation type="submission" date="2019-07" db="EMBL/GenBank/DDBJ databases">
        <authorList>
            <person name="Li J."/>
        </authorList>
    </citation>
    <scope>NUCLEOTIDE SEQUENCE [LARGE SCALE GENOMIC DNA]</scope>
    <source>
        <strain evidence="1 2">TKL69</strain>
    </source>
</reference>
<keyword evidence="2" id="KW-1185">Reference proteome</keyword>
<protein>
    <submittedName>
        <fullName evidence="1">Uncharacterized protein</fullName>
    </submittedName>
</protein>
<dbReference type="KEGG" id="aqt:FN924_14805"/>
<dbReference type="Proteomes" id="UP000315215">
    <property type="component" value="Chromosome"/>
</dbReference>
<evidence type="ECO:0000313" key="1">
    <source>
        <dbReference type="EMBL" id="QDP41341.1"/>
    </source>
</evidence>
<dbReference type="AlphaFoldDB" id="A0A516KIY7"/>
<gene>
    <name evidence="1" type="ORF">FN924_14805</name>
</gene>
<dbReference type="EMBL" id="CP041666">
    <property type="protein sequence ID" value="QDP41341.1"/>
    <property type="molecule type" value="Genomic_DNA"/>
</dbReference>
<proteinExistence type="predicted"/>
<sequence>MHGFHSWDTTAAVYLTHPELFEDYHCIIDGAEEDLKSGSLKPDQNKRIESPKVNIPIRIRDVFQYNTTILEAWSTVSLGHFAQN</sequence>
<evidence type="ECO:0000313" key="2">
    <source>
        <dbReference type="Proteomes" id="UP000315215"/>
    </source>
</evidence>
<dbReference type="RefSeq" id="WP_143895789.1">
    <property type="nucleotide sequence ID" value="NZ_CP041666.1"/>
</dbReference>